<keyword evidence="3" id="KW-1185">Reference proteome</keyword>
<proteinExistence type="predicted"/>
<dbReference type="EMBL" id="BMIW01000021">
    <property type="protein sequence ID" value="GGG05458.1"/>
    <property type="molecule type" value="Genomic_DNA"/>
</dbReference>
<keyword evidence="1" id="KW-0812">Transmembrane</keyword>
<sequence>MRRKWLLQVVGISICSVLLLVVISRLDSHLLKETAAYTVFAEGQPELLSDENLVDGLVALQLPVPLSKVDLGEEILSVDLKIAEDQFDKSQIYSAMAELISFAFERTTNVDQLLLRIIAEDRWLGTRYLLLAADVHRDEWPQRALELLRNTGDEELPDDLLSWFHITRTNLWRQSGN</sequence>
<keyword evidence="1" id="KW-1133">Transmembrane helix</keyword>
<dbReference type="Proteomes" id="UP000608420">
    <property type="component" value="Unassembled WGS sequence"/>
</dbReference>
<comment type="caution">
    <text evidence="2">The sequence shown here is derived from an EMBL/GenBank/DDBJ whole genome shotgun (WGS) entry which is preliminary data.</text>
</comment>
<evidence type="ECO:0000256" key="1">
    <source>
        <dbReference type="SAM" id="Phobius"/>
    </source>
</evidence>
<protein>
    <submittedName>
        <fullName evidence="2">Uncharacterized protein</fullName>
    </submittedName>
</protein>
<feature type="transmembrane region" description="Helical" evidence="1">
    <location>
        <begin position="6"/>
        <end position="23"/>
    </location>
</feature>
<gene>
    <name evidence="2" type="ORF">GCM10010913_29060</name>
</gene>
<evidence type="ECO:0000313" key="3">
    <source>
        <dbReference type="Proteomes" id="UP000608420"/>
    </source>
</evidence>
<reference evidence="3" key="1">
    <citation type="journal article" date="2019" name="Int. J. Syst. Evol. Microbiol.">
        <title>The Global Catalogue of Microorganisms (GCM) 10K type strain sequencing project: providing services to taxonomists for standard genome sequencing and annotation.</title>
        <authorList>
            <consortium name="The Broad Institute Genomics Platform"/>
            <consortium name="The Broad Institute Genome Sequencing Center for Infectious Disease"/>
            <person name="Wu L."/>
            <person name="Ma J."/>
        </authorList>
    </citation>
    <scope>NUCLEOTIDE SEQUENCE [LARGE SCALE GENOMIC DNA]</scope>
    <source>
        <strain evidence="3">CGMCC 1.15420</strain>
    </source>
</reference>
<name>A0ABQ1VYA5_9BACL</name>
<keyword evidence="1" id="KW-0472">Membrane</keyword>
<dbReference type="RefSeq" id="WP_120462290.1">
    <property type="nucleotide sequence ID" value="NZ_BMIW01000021.1"/>
</dbReference>
<organism evidence="2 3">
    <name type="scientific">Paenibacillus aceti</name>
    <dbReference type="NCBI Taxonomy" id="1820010"/>
    <lineage>
        <taxon>Bacteria</taxon>
        <taxon>Bacillati</taxon>
        <taxon>Bacillota</taxon>
        <taxon>Bacilli</taxon>
        <taxon>Bacillales</taxon>
        <taxon>Paenibacillaceae</taxon>
        <taxon>Paenibacillus</taxon>
    </lineage>
</organism>
<evidence type="ECO:0000313" key="2">
    <source>
        <dbReference type="EMBL" id="GGG05458.1"/>
    </source>
</evidence>
<accession>A0ABQ1VYA5</accession>